<name>A0A7W7YER2_9BACT</name>
<accession>A0A7W7YER2</accession>
<dbReference type="SUPFAM" id="SSF53474">
    <property type="entry name" value="alpha/beta-Hydrolases"/>
    <property type="match status" value="1"/>
</dbReference>
<evidence type="ECO:0000313" key="2">
    <source>
        <dbReference type="Proteomes" id="UP000590740"/>
    </source>
</evidence>
<organism evidence="1 2">
    <name type="scientific">Prosthecobacter vanneervenii</name>
    <dbReference type="NCBI Taxonomy" id="48466"/>
    <lineage>
        <taxon>Bacteria</taxon>
        <taxon>Pseudomonadati</taxon>
        <taxon>Verrucomicrobiota</taxon>
        <taxon>Verrucomicrobiia</taxon>
        <taxon>Verrucomicrobiales</taxon>
        <taxon>Verrucomicrobiaceae</taxon>
        <taxon>Prosthecobacter</taxon>
    </lineage>
</organism>
<dbReference type="Gene3D" id="3.40.50.1820">
    <property type="entry name" value="alpha/beta hydrolase"/>
    <property type="match status" value="1"/>
</dbReference>
<reference evidence="1 2" key="1">
    <citation type="submission" date="2020-08" db="EMBL/GenBank/DDBJ databases">
        <title>Genomic Encyclopedia of Type Strains, Phase IV (KMG-IV): sequencing the most valuable type-strain genomes for metagenomic binning, comparative biology and taxonomic classification.</title>
        <authorList>
            <person name="Goeker M."/>
        </authorList>
    </citation>
    <scope>NUCLEOTIDE SEQUENCE [LARGE SCALE GENOMIC DNA]</scope>
    <source>
        <strain evidence="1 2">DSM 12252</strain>
    </source>
</reference>
<gene>
    <name evidence="1" type="ORF">HNQ65_004449</name>
</gene>
<comment type="caution">
    <text evidence="1">The sequence shown here is derived from an EMBL/GenBank/DDBJ whole genome shotgun (WGS) entry which is preliminary data.</text>
</comment>
<sequence>MFRSLLILPCLAALGFAADTTKNAYGNIKPGVRSPITFTVSPQVSDNAQIKMRMHAMETPPPYDVSMEKYDIIVPKKYKKGVPHGLFIWVSPSNAPSISPEWEAVLADKKLIFVGAHNSGNNREVFARMRLAVDANDNLRSLFDIDDKRVYVSGFSGGGRVASMLGVTYADMFTGTIAFMGTNFYTDIVSLDKKEVFEARYIPHEEIAALAKAEGRYVLVTGENDFNLGNTRAVFENGFKKEGFKHVDLINVPGQGHQPPQAEWLKKAIDFLDGGKAGKK</sequence>
<keyword evidence="2" id="KW-1185">Reference proteome</keyword>
<proteinExistence type="predicted"/>
<dbReference type="EMBL" id="JACHIG010000012">
    <property type="protein sequence ID" value="MBB5034841.1"/>
    <property type="molecule type" value="Genomic_DNA"/>
</dbReference>
<evidence type="ECO:0000313" key="1">
    <source>
        <dbReference type="EMBL" id="MBB5034841.1"/>
    </source>
</evidence>
<dbReference type="GO" id="GO:0016787">
    <property type="term" value="F:hydrolase activity"/>
    <property type="evidence" value="ECO:0007669"/>
    <property type="project" value="UniProtKB-KW"/>
</dbReference>
<dbReference type="RefSeq" id="WP_184343036.1">
    <property type="nucleotide sequence ID" value="NZ_JACHIG010000012.1"/>
</dbReference>
<protein>
    <submittedName>
        <fullName evidence="1">Dienelactone hydrolase</fullName>
    </submittedName>
</protein>
<dbReference type="InterPro" id="IPR029058">
    <property type="entry name" value="AB_hydrolase_fold"/>
</dbReference>
<dbReference type="AlphaFoldDB" id="A0A7W7YER2"/>
<keyword evidence="1" id="KW-0378">Hydrolase</keyword>
<dbReference type="Proteomes" id="UP000590740">
    <property type="component" value="Unassembled WGS sequence"/>
</dbReference>